<reference evidence="1 2" key="1">
    <citation type="journal article" date="2018" name="Sci. Rep.">
        <title>Genomic signatures of local adaptation to the degree of environmental predictability in rotifers.</title>
        <authorList>
            <person name="Franch-Gras L."/>
            <person name="Hahn C."/>
            <person name="Garcia-Roger E.M."/>
            <person name="Carmona M.J."/>
            <person name="Serra M."/>
            <person name="Gomez A."/>
        </authorList>
    </citation>
    <scope>NUCLEOTIDE SEQUENCE [LARGE SCALE GENOMIC DNA]</scope>
    <source>
        <strain evidence="1">HYR1</strain>
    </source>
</reference>
<gene>
    <name evidence="1" type="ORF">BpHYR1_024576</name>
</gene>
<evidence type="ECO:0000313" key="2">
    <source>
        <dbReference type="Proteomes" id="UP000276133"/>
    </source>
</evidence>
<evidence type="ECO:0000313" key="1">
    <source>
        <dbReference type="EMBL" id="RNA16940.1"/>
    </source>
</evidence>
<comment type="caution">
    <text evidence="1">The sequence shown here is derived from an EMBL/GenBank/DDBJ whole genome shotgun (WGS) entry which is preliminary data.</text>
</comment>
<keyword evidence="2" id="KW-1185">Reference proteome</keyword>
<sequence length="176" mass="21635">MHRNKCLIENFMNFYLNFDHLIMTMNFKLPLIYNNLIFKIALFCYNMPSFSQIKSYFKAVELLFKSDFDFEIILNSSQSQTQTFDFDYEKTMFFLINFYFFGHNKNDIKLFDFFLEKIFWTPVTERKSFLSFNSQNMKNKNRLNNHPRYLILQLRFFDMALKCCQFLRKQIKIKCE</sequence>
<proteinExistence type="predicted"/>
<dbReference type="Proteomes" id="UP000276133">
    <property type="component" value="Unassembled WGS sequence"/>
</dbReference>
<protein>
    <submittedName>
        <fullName evidence="1">Uncharacterized protein</fullName>
    </submittedName>
</protein>
<organism evidence="1 2">
    <name type="scientific">Brachionus plicatilis</name>
    <name type="common">Marine rotifer</name>
    <name type="synonym">Brachionus muelleri</name>
    <dbReference type="NCBI Taxonomy" id="10195"/>
    <lineage>
        <taxon>Eukaryota</taxon>
        <taxon>Metazoa</taxon>
        <taxon>Spiralia</taxon>
        <taxon>Gnathifera</taxon>
        <taxon>Rotifera</taxon>
        <taxon>Eurotatoria</taxon>
        <taxon>Monogononta</taxon>
        <taxon>Pseudotrocha</taxon>
        <taxon>Ploima</taxon>
        <taxon>Brachionidae</taxon>
        <taxon>Brachionus</taxon>
    </lineage>
</organism>
<dbReference type="EMBL" id="REGN01004581">
    <property type="protein sequence ID" value="RNA16940.1"/>
    <property type="molecule type" value="Genomic_DNA"/>
</dbReference>
<accession>A0A3M7R003</accession>
<name>A0A3M7R003_BRAPC</name>
<dbReference type="AlphaFoldDB" id="A0A3M7R003"/>